<organism evidence="2 3">
    <name type="scientific">Xyrichtys novacula</name>
    <name type="common">Pearly razorfish</name>
    <name type="synonym">Hemipteronotus novacula</name>
    <dbReference type="NCBI Taxonomy" id="13765"/>
    <lineage>
        <taxon>Eukaryota</taxon>
        <taxon>Metazoa</taxon>
        <taxon>Chordata</taxon>
        <taxon>Craniata</taxon>
        <taxon>Vertebrata</taxon>
        <taxon>Euteleostomi</taxon>
        <taxon>Actinopterygii</taxon>
        <taxon>Neopterygii</taxon>
        <taxon>Teleostei</taxon>
        <taxon>Neoteleostei</taxon>
        <taxon>Acanthomorphata</taxon>
        <taxon>Eupercaria</taxon>
        <taxon>Labriformes</taxon>
        <taxon>Labridae</taxon>
        <taxon>Xyrichtys</taxon>
    </lineage>
</organism>
<proteinExistence type="predicted"/>
<name>A0AAV1GP54_XYRNO</name>
<dbReference type="EMBL" id="OY660878">
    <property type="protein sequence ID" value="CAJ1074153.1"/>
    <property type="molecule type" value="Genomic_DNA"/>
</dbReference>
<feature type="compositionally biased region" description="Basic and acidic residues" evidence="1">
    <location>
        <begin position="1"/>
        <end position="32"/>
    </location>
</feature>
<dbReference type="AlphaFoldDB" id="A0AAV1GP54"/>
<protein>
    <submittedName>
        <fullName evidence="2">Uncharacterized protein</fullName>
    </submittedName>
</protein>
<feature type="region of interest" description="Disordered" evidence="1">
    <location>
        <begin position="1"/>
        <end position="40"/>
    </location>
</feature>
<reference evidence="2" key="1">
    <citation type="submission" date="2023-08" db="EMBL/GenBank/DDBJ databases">
        <authorList>
            <person name="Alioto T."/>
            <person name="Alioto T."/>
            <person name="Gomez Garrido J."/>
        </authorList>
    </citation>
    <scope>NUCLEOTIDE SEQUENCE</scope>
</reference>
<dbReference type="Proteomes" id="UP001178508">
    <property type="component" value="Chromosome 15"/>
</dbReference>
<keyword evidence="3" id="KW-1185">Reference proteome</keyword>
<sequence>MIHSGEREKGGEKEGEGQRKNGRDKEEEREMPTDDCNQPITTARMKGEAFTGFNPPSTVLALSVVLSLTD</sequence>
<evidence type="ECO:0000256" key="1">
    <source>
        <dbReference type="SAM" id="MobiDB-lite"/>
    </source>
</evidence>
<gene>
    <name evidence="2" type="ORF">XNOV1_A003993</name>
</gene>
<evidence type="ECO:0000313" key="3">
    <source>
        <dbReference type="Proteomes" id="UP001178508"/>
    </source>
</evidence>
<accession>A0AAV1GP54</accession>
<evidence type="ECO:0000313" key="2">
    <source>
        <dbReference type="EMBL" id="CAJ1074153.1"/>
    </source>
</evidence>